<accession>A0ABT8F2K0</accession>
<protein>
    <submittedName>
        <fullName evidence="1">GatB/YqeY domain-containing protein</fullName>
    </submittedName>
</protein>
<dbReference type="InterPro" id="IPR019004">
    <property type="entry name" value="YqeY/Aim41"/>
</dbReference>
<reference evidence="1" key="1">
    <citation type="submission" date="2023-06" db="EMBL/GenBank/DDBJ databases">
        <title>Cytophagales bacterium Strain LB-30, isolated from soil.</title>
        <authorList>
            <person name="Liu B."/>
        </authorList>
    </citation>
    <scope>NUCLEOTIDE SEQUENCE</scope>
    <source>
        <strain evidence="1">LB-30</strain>
    </source>
</reference>
<comment type="caution">
    <text evidence="1">The sequence shown here is derived from an EMBL/GenBank/DDBJ whole genome shotgun (WGS) entry which is preliminary data.</text>
</comment>
<dbReference type="Pfam" id="PF09424">
    <property type="entry name" value="YqeY"/>
    <property type="match status" value="1"/>
</dbReference>
<dbReference type="PANTHER" id="PTHR28055">
    <property type="entry name" value="ALTERED INHERITANCE OF MITOCHONDRIA PROTEIN 41, MITOCHONDRIAL"/>
    <property type="match status" value="1"/>
</dbReference>
<organism evidence="1 2">
    <name type="scientific">Shiella aurantiaca</name>
    <dbReference type="NCBI Taxonomy" id="3058365"/>
    <lineage>
        <taxon>Bacteria</taxon>
        <taxon>Pseudomonadati</taxon>
        <taxon>Bacteroidota</taxon>
        <taxon>Cytophagia</taxon>
        <taxon>Cytophagales</taxon>
        <taxon>Shiellaceae</taxon>
        <taxon>Shiella</taxon>
    </lineage>
</organism>
<proteinExistence type="predicted"/>
<evidence type="ECO:0000313" key="1">
    <source>
        <dbReference type="EMBL" id="MDN4164584.1"/>
    </source>
</evidence>
<dbReference type="InterPro" id="IPR042184">
    <property type="entry name" value="YqeY/Aim41_N"/>
</dbReference>
<dbReference type="PANTHER" id="PTHR28055:SF1">
    <property type="entry name" value="ALTERED INHERITANCE OF MITOCHONDRIA PROTEIN 41, MITOCHONDRIAL"/>
    <property type="match status" value="1"/>
</dbReference>
<dbReference type="Proteomes" id="UP001168552">
    <property type="component" value="Unassembled WGS sequence"/>
</dbReference>
<dbReference type="SUPFAM" id="SSF89095">
    <property type="entry name" value="GatB/YqeY motif"/>
    <property type="match status" value="1"/>
</dbReference>
<dbReference type="RefSeq" id="WP_320003112.1">
    <property type="nucleotide sequence ID" value="NZ_JAUHJS010000002.1"/>
</dbReference>
<sequence>MSLKTQIEADIKKAMLARNQDELKALRAIKSLILLAETEKGAKEELTEDTEMKLLNKAAKQRKESAEIYKQQNRPDLETIELQELEVISRYLPKQLSEAEVKAELEKIIAQVGADGPQDMGKVMGAATKALAGKADGKMISEMVKSLLSK</sequence>
<dbReference type="Gene3D" id="1.10.1510.10">
    <property type="entry name" value="Uncharacterised protein YqeY/AIM41 PF09424, N-terminal domain"/>
    <property type="match status" value="1"/>
</dbReference>
<dbReference type="InterPro" id="IPR003789">
    <property type="entry name" value="Asn/Gln_tRNA_amidoTrase-B-like"/>
</dbReference>
<dbReference type="Gene3D" id="1.10.10.410">
    <property type="match status" value="1"/>
</dbReference>
<evidence type="ECO:0000313" key="2">
    <source>
        <dbReference type="Proteomes" id="UP001168552"/>
    </source>
</evidence>
<gene>
    <name evidence="1" type="ORF">QWY31_03670</name>
</gene>
<name>A0ABT8F2K0_9BACT</name>
<dbReference type="EMBL" id="JAUHJS010000002">
    <property type="protein sequence ID" value="MDN4164584.1"/>
    <property type="molecule type" value="Genomic_DNA"/>
</dbReference>
<keyword evidence="2" id="KW-1185">Reference proteome</keyword>
<dbReference type="InterPro" id="IPR023168">
    <property type="entry name" value="GatB_Yqey_C_2"/>
</dbReference>